<dbReference type="EMBL" id="FTOA01000001">
    <property type="protein sequence ID" value="SIS36920.1"/>
    <property type="molecule type" value="Genomic_DNA"/>
</dbReference>
<dbReference type="InterPro" id="IPR009057">
    <property type="entry name" value="Homeodomain-like_sf"/>
</dbReference>
<dbReference type="Proteomes" id="UP000185678">
    <property type="component" value="Unassembled WGS sequence"/>
</dbReference>
<dbReference type="PANTHER" id="PTHR30514:SF18">
    <property type="entry name" value="RPIR-FAMILY TRANSCRIPTIONAL REGULATOR"/>
    <property type="match status" value="1"/>
</dbReference>
<dbReference type="SUPFAM" id="SSF53697">
    <property type="entry name" value="SIS domain"/>
    <property type="match status" value="1"/>
</dbReference>
<dbReference type="SUPFAM" id="SSF46689">
    <property type="entry name" value="Homeodomain-like"/>
    <property type="match status" value="1"/>
</dbReference>
<dbReference type="InterPro" id="IPR046348">
    <property type="entry name" value="SIS_dom_sf"/>
</dbReference>
<dbReference type="OrthoDB" id="9814676at2"/>
<dbReference type="STRING" id="80876.SAMN05421779_101147"/>
<protein>
    <submittedName>
        <fullName evidence="5">Transcriptional regulator, RpiR family</fullName>
    </submittedName>
</protein>
<dbReference type="GO" id="GO:0003700">
    <property type="term" value="F:DNA-binding transcription factor activity"/>
    <property type="evidence" value="ECO:0007669"/>
    <property type="project" value="InterPro"/>
</dbReference>
<evidence type="ECO:0000313" key="5">
    <source>
        <dbReference type="EMBL" id="SIS36920.1"/>
    </source>
</evidence>
<keyword evidence="1" id="KW-0805">Transcription regulation</keyword>
<feature type="domain" description="HTH rpiR-type" evidence="4">
    <location>
        <begin position="4"/>
        <end position="80"/>
    </location>
</feature>
<evidence type="ECO:0000259" key="4">
    <source>
        <dbReference type="PROSITE" id="PS51071"/>
    </source>
</evidence>
<dbReference type="GO" id="GO:0097367">
    <property type="term" value="F:carbohydrate derivative binding"/>
    <property type="evidence" value="ECO:0007669"/>
    <property type="project" value="InterPro"/>
</dbReference>
<dbReference type="RefSeq" id="WP_084194467.1">
    <property type="nucleotide sequence ID" value="NZ_FTOA01000001.1"/>
</dbReference>
<dbReference type="CDD" id="cd05013">
    <property type="entry name" value="SIS_RpiR"/>
    <property type="match status" value="1"/>
</dbReference>
<dbReference type="Gene3D" id="3.40.50.10490">
    <property type="entry name" value="Glucose-6-phosphate isomerase like protein, domain 1"/>
    <property type="match status" value="1"/>
</dbReference>
<dbReference type="PANTHER" id="PTHR30514">
    <property type="entry name" value="GLUCOKINASE"/>
    <property type="match status" value="1"/>
</dbReference>
<dbReference type="GO" id="GO:0003677">
    <property type="term" value="F:DNA binding"/>
    <property type="evidence" value="ECO:0007669"/>
    <property type="project" value="UniProtKB-KW"/>
</dbReference>
<evidence type="ECO:0000313" key="6">
    <source>
        <dbReference type="Proteomes" id="UP000185678"/>
    </source>
</evidence>
<dbReference type="InterPro" id="IPR035472">
    <property type="entry name" value="RpiR-like_SIS"/>
</dbReference>
<dbReference type="PROSITE" id="PS51071">
    <property type="entry name" value="HTH_RPIR"/>
    <property type="match status" value="1"/>
</dbReference>
<keyword evidence="6" id="KW-1185">Reference proteome</keyword>
<dbReference type="Pfam" id="PF01418">
    <property type="entry name" value="HTH_6"/>
    <property type="match status" value="1"/>
</dbReference>
<evidence type="ECO:0000256" key="2">
    <source>
        <dbReference type="ARBA" id="ARBA00023125"/>
    </source>
</evidence>
<sequence length="298" mass="32919">MTVDVITTQLQQAYDSLSPQLRQGARYLLAHPEEVALTSMRRLAAHAGVKPSTMVRLARALGFEGFEELREPYRNWLRGGEGTYEARARALHARQNGEGLEALLKDMADADLNALEMACCENDKQRTTILAAAETLSRVRRVYVLGLRSCFSLAYSFHYGCSMLREDCRLVDGAGGTYLDGLRGIAPQDCLVVFSVRPYAHDTVELVELAHSAGAAVIAITDSPTAPIAHDARHLLIAETSSPNFFHSLVAPQALLQQVLGALTCIAGEGAVETLRDREQQLRQVEAYWQEPKRKRRV</sequence>
<dbReference type="GO" id="GO:1901135">
    <property type="term" value="P:carbohydrate derivative metabolic process"/>
    <property type="evidence" value="ECO:0007669"/>
    <property type="project" value="InterPro"/>
</dbReference>
<dbReference type="Gene3D" id="1.10.10.10">
    <property type="entry name" value="Winged helix-like DNA-binding domain superfamily/Winged helix DNA-binding domain"/>
    <property type="match status" value="1"/>
</dbReference>
<dbReference type="InterPro" id="IPR001347">
    <property type="entry name" value="SIS_dom"/>
</dbReference>
<dbReference type="InterPro" id="IPR036388">
    <property type="entry name" value="WH-like_DNA-bd_sf"/>
</dbReference>
<accession>A0A1N7IIP4</accession>
<keyword evidence="2" id="KW-0238">DNA-binding</keyword>
<organism evidence="5 6">
    <name type="scientific">Insolitispirillum peregrinum</name>
    <dbReference type="NCBI Taxonomy" id="80876"/>
    <lineage>
        <taxon>Bacteria</taxon>
        <taxon>Pseudomonadati</taxon>
        <taxon>Pseudomonadota</taxon>
        <taxon>Alphaproteobacteria</taxon>
        <taxon>Rhodospirillales</taxon>
        <taxon>Novispirillaceae</taxon>
        <taxon>Insolitispirillum</taxon>
    </lineage>
</organism>
<proteinExistence type="predicted"/>
<evidence type="ECO:0000256" key="3">
    <source>
        <dbReference type="ARBA" id="ARBA00023163"/>
    </source>
</evidence>
<reference evidence="5 6" key="1">
    <citation type="submission" date="2017-01" db="EMBL/GenBank/DDBJ databases">
        <authorList>
            <person name="Mah S.A."/>
            <person name="Swanson W.J."/>
            <person name="Moy G.W."/>
            <person name="Vacquier V.D."/>
        </authorList>
    </citation>
    <scope>NUCLEOTIDE SEQUENCE [LARGE SCALE GENOMIC DNA]</scope>
    <source>
        <strain evidence="5 6">DSM 11589</strain>
    </source>
</reference>
<dbReference type="Pfam" id="PF01380">
    <property type="entry name" value="SIS"/>
    <property type="match status" value="1"/>
</dbReference>
<dbReference type="InterPro" id="IPR047640">
    <property type="entry name" value="RpiR-like"/>
</dbReference>
<gene>
    <name evidence="5" type="ORF">SAMN05421779_101147</name>
</gene>
<name>A0A1N7IIP4_9PROT</name>
<evidence type="ECO:0000256" key="1">
    <source>
        <dbReference type="ARBA" id="ARBA00023015"/>
    </source>
</evidence>
<dbReference type="AlphaFoldDB" id="A0A1N7IIP4"/>
<keyword evidence="3" id="KW-0804">Transcription</keyword>
<dbReference type="InterPro" id="IPR000281">
    <property type="entry name" value="HTH_RpiR"/>
</dbReference>